<keyword evidence="1" id="KW-0812">Transmembrane</keyword>
<dbReference type="EMBL" id="JACHFD010000001">
    <property type="protein sequence ID" value="MBB5349831.1"/>
    <property type="molecule type" value="Genomic_DNA"/>
</dbReference>
<keyword evidence="1" id="KW-0472">Membrane</keyword>
<name>A0A840VA95_9BACT</name>
<organism evidence="2 3">
    <name type="scientific">Haloferula luteola</name>
    <dbReference type="NCBI Taxonomy" id="595692"/>
    <lineage>
        <taxon>Bacteria</taxon>
        <taxon>Pseudomonadati</taxon>
        <taxon>Verrucomicrobiota</taxon>
        <taxon>Verrucomicrobiia</taxon>
        <taxon>Verrucomicrobiales</taxon>
        <taxon>Verrucomicrobiaceae</taxon>
        <taxon>Haloferula</taxon>
    </lineage>
</organism>
<accession>A0A840VA95</accession>
<comment type="caution">
    <text evidence="2">The sequence shown here is derived from an EMBL/GenBank/DDBJ whole genome shotgun (WGS) entry which is preliminary data.</text>
</comment>
<evidence type="ECO:0000313" key="2">
    <source>
        <dbReference type="EMBL" id="MBB5349831.1"/>
    </source>
</evidence>
<dbReference type="RefSeq" id="WP_184014674.1">
    <property type="nucleotide sequence ID" value="NZ_JACHFD010000001.1"/>
</dbReference>
<sequence length="99" mass="11329">MARYAEARMAKEPSAWEMDKAVAAGILVDRRRRRKWLGGFAAGMIAMVLLGLLGIDDWLEKSLVRFATYWVVCGGWSLWVMLFAVFDALSVIKEEREKF</sequence>
<dbReference type="Proteomes" id="UP000557717">
    <property type="component" value="Unassembled WGS sequence"/>
</dbReference>
<gene>
    <name evidence="2" type="ORF">HNR46_000052</name>
</gene>
<evidence type="ECO:0000256" key="1">
    <source>
        <dbReference type="SAM" id="Phobius"/>
    </source>
</evidence>
<keyword evidence="1" id="KW-1133">Transmembrane helix</keyword>
<evidence type="ECO:0000313" key="3">
    <source>
        <dbReference type="Proteomes" id="UP000557717"/>
    </source>
</evidence>
<dbReference type="AlphaFoldDB" id="A0A840VA95"/>
<feature type="transmembrane region" description="Helical" evidence="1">
    <location>
        <begin position="36"/>
        <end position="55"/>
    </location>
</feature>
<protein>
    <submittedName>
        <fullName evidence="2">Uncharacterized protein</fullName>
    </submittedName>
</protein>
<proteinExistence type="predicted"/>
<feature type="transmembrane region" description="Helical" evidence="1">
    <location>
        <begin position="67"/>
        <end position="89"/>
    </location>
</feature>
<keyword evidence="3" id="KW-1185">Reference proteome</keyword>
<reference evidence="2 3" key="1">
    <citation type="submission" date="2020-08" db="EMBL/GenBank/DDBJ databases">
        <title>Genomic Encyclopedia of Type Strains, Phase IV (KMG-IV): sequencing the most valuable type-strain genomes for metagenomic binning, comparative biology and taxonomic classification.</title>
        <authorList>
            <person name="Goeker M."/>
        </authorList>
    </citation>
    <scope>NUCLEOTIDE SEQUENCE [LARGE SCALE GENOMIC DNA]</scope>
    <source>
        <strain evidence="2 3">YC6886</strain>
    </source>
</reference>